<proteinExistence type="inferred from homology"/>
<evidence type="ECO:0000256" key="1">
    <source>
        <dbReference type="ARBA" id="ARBA00006432"/>
    </source>
</evidence>
<dbReference type="InterPro" id="IPR042099">
    <property type="entry name" value="ANL_N_sf"/>
</dbReference>
<dbReference type="EMBL" id="CP093326">
    <property type="protein sequence ID" value="UNK46250.1"/>
    <property type="molecule type" value="Genomic_DNA"/>
</dbReference>
<organism evidence="5 6">
    <name type="scientific">Arthrobacter sulfonylureivorans</name>
    <dbReference type="NCBI Taxonomy" id="2486855"/>
    <lineage>
        <taxon>Bacteria</taxon>
        <taxon>Bacillati</taxon>
        <taxon>Actinomycetota</taxon>
        <taxon>Actinomycetes</taxon>
        <taxon>Micrococcales</taxon>
        <taxon>Micrococcaceae</taxon>
        <taxon>Arthrobacter</taxon>
    </lineage>
</organism>
<accession>A0ABY3WAM1</accession>
<evidence type="ECO:0000313" key="5">
    <source>
        <dbReference type="EMBL" id="UNK46250.1"/>
    </source>
</evidence>
<evidence type="ECO:0000256" key="2">
    <source>
        <dbReference type="ARBA" id="ARBA00022598"/>
    </source>
</evidence>
<dbReference type="Gene3D" id="3.40.50.12780">
    <property type="entry name" value="N-terminal domain of ligase-like"/>
    <property type="match status" value="1"/>
</dbReference>
<dbReference type="PANTHER" id="PTHR43201:SF5">
    <property type="entry name" value="MEDIUM-CHAIN ACYL-COA LIGASE ACSF2, MITOCHONDRIAL"/>
    <property type="match status" value="1"/>
</dbReference>
<keyword evidence="6" id="KW-1185">Reference proteome</keyword>
<dbReference type="SUPFAM" id="SSF56801">
    <property type="entry name" value="Acetyl-CoA synthetase-like"/>
    <property type="match status" value="1"/>
</dbReference>
<dbReference type="RefSeq" id="WP_241914305.1">
    <property type="nucleotide sequence ID" value="NZ_CP093326.1"/>
</dbReference>
<dbReference type="CDD" id="cd17631">
    <property type="entry name" value="FACL_FadD13-like"/>
    <property type="match status" value="1"/>
</dbReference>
<dbReference type="InterPro" id="IPR000873">
    <property type="entry name" value="AMP-dep_synth/lig_dom"/>
</dbReference>
<sequence>MQNQGLGAWIHKRRMKSAAKTAIISTAGEMSYGAFAERVDRLANALADRGIAQGDRVAYLGENHPAFLETFFACGTLGAIFVPLNTRLAPPEVQFALQDSGSSILIHARTLEPLAVRGSSLLGITHRIVVEDGPAGNGNGGSAGNATEAGGQGTAVELLEEVIGSGSEERRDVAVSLDDPAMILYTSGTTGRPKGALLTHGNMTWNSINVLVDFDMASTDVALMIAPMFHVASLGMGVLPALLKGATVVLEPKFEPGRTLMLIEKYKATSISGVPTTYQLLCEHPDWDKTDISSLNKLTCGGSAVPMRVLEAYEARGLSFTNGYGMTETAPGATTLAAEKSRPKAGSAGLPHFFTDIRIADPMGDVLPAREVGEVQISGPNVIREYWNRPDATVESYADGVWFKSGDMGYVDEDGFLFISDRLKDMIISGGENIYPAEVEQVILELEAVSSAAVIGVPDEKWGEVPRAVVTVREGFAVTAEDIQQHLDGRLARYKIPKSVVIVEDLPRTASGKIRKADLRKEYSN</sequence>
<reference evidence="5 6" key="1">
    <citation type="submission" date="2022-03" db="EMBL/GenBank/DDBJ databases">
        <title>Isotopic signatures of nitrous oxide derived from detoxification processes.</title>
        <authorList>
            <person name="Behrendt U."/>
            <person name="Buchen C."/>
            <person name="Well R."/>
            <person name="Ulrich A."/>
            <person name="Rohe L."/>
            <person name="Kolb S."/>
            <person name="Schloter M."/>
            <person name="Horn M.A."/>
            <person name="Augustin J."/>
        </authorList>
    </citation>
    <scope>NUCLEOTIDE SEQUENCE [LARGE SCALE GENOMIC DNA]</scope>
    <source>
        <strain evidence="5 6">S4-C24</strain>
    </source>
</reference>
<dbReference type="PANTHER" id="PTHR43201">
    <property type="entry name" value="ACYL-COA SYNTHETASE"/>
    <property type="match status" value="1"/>
</dbReference>
<feature type="domain" description="AMP-dependent synthetase/ligase" evidence="3">
    <location>
        <begin position="16"/>
        <end position="387"/>
    </location>
</feature>
<dbReference type="InterPro" id="IPR025110">
    <property type="entry name" value="AMP-bd_C"/>
</dbReference>
<dbReference type="InterPro" id="IPR045851">
    <property type="entry name" value="AMP-bd_C_sf"/>
</dbReference>
<evidence type="ECO:0000259" key="3">
    <source>
        <dbReference type="Pfam" id="PF00501"/>
    </source>
</evidence>
<name>A0ABY3WAM1_9MICC</name>
<dbReference type="GO" id="GO:0016874">
    <property type="term" value="F:ligase activity"/>
    <property type="evidence" value="ECO:0007669"/>
    <property type="project" value="UniProtKB-KW"/>
</dbReference>
<dbReference type="NCBIfam" id="NF004837">
    <property type="entry name" value="PRK06187.1"/>
    <property type="match status" value="1"/>
</dbReference>
<dbReference type="Proteomes" id="UP000829069">
    <property type="component" value="Chromosome"/>
</dbReference>
<gene>
    <name evidence="5" type="ORF">MNQ99_02455</name>
</gene>
<dbReference type="InterPro" id="IPR020845">
    <property type="entry name" value="AMP-binding_CS"/>
</dbReference>
<keyword evidence="2 5" id="KW-0436">Ligase</keyword>
<dbReference type="Gene3D" id="3.30.300.30">
    <property type="match status" value="1"/>
</dbReference>
<dbReference type="Pfam" id="PF13193">
    <property type="entry name" value="AMP-binding_C"/>
    <property type="match status" value="1"/>
</dbReference>
<dbReference type="PROSITE" id="PS00455">
    <property type="entry name" value="AMP_BINDING"/>
    <property type="match status" value="1"/>
</dbReference>
<evidence type="ECO:0000259" key="4">
    <source>
        <dbReference type="Pfam" id="PF13193"/>
    </source>
</evidence>
<protein>
    <submittedName>
        <fullName evidence="5">Long-chain fatty acid--CoA ligase</fullName>
    </submittedName>
</protein>
<evidence type="ECO:0000313" key="6">
    <source>
        <dbReference type="Proteomes" id="UP000829069"/>
    </source>
</evidence>
<feature type="domain" description="AMP-binding enzyme C-terminal" evidence="4">
    <location>
        <begin position="438"/>
        <end position="513"/>
    </location>
</feature>
<dbReference type="Pfam" id="PF00501">
    <property type="entry name" value="AMP-binding"/>
    <property type="match status" value="1"/>
</dbReference>
<comment type="similarity">
    <text evidence="1">Belongs to the ATP-dependent AMP-binding enzyme family.</text>
</comment>